<feature type="domain" description="ABC-2 type transporter transmembrane" evidence="11">
    <location>
        <begin position="7"/>
        <end position="214"/>
    </location>
</feature>
<dbReference type="GO" id="GO:0043190">
    <property type="term" value="C:ATP-binding cassette (ABC) transporter complex"/>
    <property type="evidence" value="ECO:0007669"/>
    <property type="project" value="InterPro"/>
</dbReference>
<organism evidence="12 13">
    <name type="scientific">Litoreibacter albidus</name>
    <dbReference type="NCBI Taxonomy" id="670155"/>
    <lineage>
        <taxon>Bacteria</taxon>
        <taxon>Pseudomonadati</taxon>
        <taxon>Pseudomonadota</taxon>
        <taxon>Alphaproteobacteria</taxon>
        <taxon>Rhodobacterales</taxon>
        <taxon>Roseobacteraceae</taxon>
        <taxon>Litoreibacter</taxon>
    </lineage>
</organism>
<keyword evidence="9 10" id="KW-0472">Membrane</keyword>
<evidence type="ECO:0000256" key="6">
    <source>
        <dbReference type="ARBA" id="ARBA00022692"/>
    </source>
</evidence>
<feature type="transmembrane region" description="Helical" evidence="10">
    <location>
        <begin position="142"/>
        <end position="165"/>
    </location>
</feature>
<evidence type="ECO:0000256" key="9">
    <source>
        <dbReference type="ARBA" id="ARBA00023136"/>
    </source>
</evidence>
<evidence type="ECO:0000313" key="12">
    <source>
        <dbReference type="EMBL" id="SDX62472.1"/>
    </source>
</evidence>
<keyword evidence="6 10" id="KW-0812">Transmembrane</keyword>
<dbReference type="InterPro" id="IPR013525">
    <property type="entry name" value="ABC2_TM"/>
</dbReference>
<comment type="similarity">
    <text evidence="2">Belongs to the ABC-2 integral membrane protein family.</text>
</comment>
<keyword evidence="3" id="KW-0813">Transport</keyword>
<evidence type="ECO:0000256" key="4">
    <source>
        <dbReference type="ARBA" id="ARBA00022475"/>
    </source>
</evidence>
<dbReference type="GO" id="GO:0140359">
    <property type="term" value="F:ABC-type transporter activity"/>
    <property type="evidence" value="ECO:0007669"/>
    <property type="project" value="InterPro"/>
</dbReference>
<keyword evidence="5" id="KW-0762">Sugar transport</keyword>
<feature type="transmembrane region" description="Helical" evidence="10">
    <location>
        <begin position="171"/>
        <end position="189"/>
    </location>
</feature>
<dbReference type="Proteomes" id="UP000199441">
    <property type="component" value="Unassembled WGS sequence"/>
</dbReference>
<evidence type="ECO:0000256" key="3">
    <source>
        <dbReference type="ARBA" id="ARBA00022448"/>
    </source>
</evidence>
<feature type="transmembrane region" description="Helical" evidence="10">
    <location>
        <begin position="112"/>
        <end position="130"/>
    </location>
</feature>
<evidence type="ECO:0000256" key="5">
    <source>
        <dbReference type="ARBA" id="ARBA00022597"/>
    </source>
</evidence>
<feature type="transmembrane region" description="Helical" evidence="10">
    <location>
        <begin position="226"/>
        <end position="245"/>
    </location>
</feature>
<keyword evidence="13" id="KW-1185">Reference proteome</keyword>
<dbReference type="PRINTS" id="PR00164">
    <property type="entry name" value="ABC2TRNSPORT"/>
</dbReference>
<dbReference type="PANTHER" id="PTHR30413:SF10">
    <property type="entry name" value="CAPSULE POLYSACCHARIDE EXPORT INNER-MEMBRANE PROTEIN CTRC"/>
    <property type="match status" value="1"/>
</dbReference>
<comment type="subcellular location">
    <subcellularLocation>
        <location evidence="1">Cell membrane</location>
        <topology evidence="1">Multi-pass membrane protein</topology>
    </subcellularLocation>
</comment>
<reference evidence="13" key="1">
    <citation type="submission" date="2016-10" db="EMBL/GenBank/DDBJ databases">
        <authorList>
            <person name="Varghese N."/>
            <person name="Submissions S."/>
        </authorList>
    </citation>
    <scope>NUCLEOTIDE SEQUENCE [LARGE SCALE GENOMIC DNA]</scope>
    <source>
        <strain evidence="13">DSM 26922</strain>
    </source>
</reference>
<accession>A0A1H3D7H5</accession>
<evidence type="ECO:0000256" key="1">
    <source>
        <dbReference type="ARBA" id="ARBA00004651"/>
    </source>
</evidence>
<protein>
    <submittedName>
        <fullName evidence="12">Capsular polysaccharide transport system permease protein</fullName>
    </submittedName>
</protein>
<gene>
    <name evidence="12" type="ORF">SAMN04488001_0058</name>
</gene>
<evidence type="ECO:0000256" key="8">
    <source>
        <dbReference type="ARBA" id="ARBA00023047"/>
    </source>
</evidence>
<dbReference type="Pfam" id="PF01061">
    <property type="entry name" value="ABC2_membrane"/>
    <property type="match status" value="1"/>
</dbReference>
<evidence type="ECO:0000256" key="2">
    <source>
        <dbReference type="ARBA" id="ARBA00007783"/>
    </source>
</evidence>
<dbReference type="GO" id="GO:0015774">
    <property type="term" value="P:polysaccharide transport"/>
    <property type="evidence" value="ECO:0007669"/>
    <property type="project" value="UniProtKB-KW"/>
</dbReference>
<feature type="transmembrane region" description="Helical" evidence="10">
    <location>
        <begin position="25"/>
        <end position="46"/>
    </location>
</feature>
<dbReference type="PANTHER" id="PTHR30413">
    <property type="entry name" value="INNER MEMBRANE TRANSPORT PERMEASE"/>
    <property type="match status" value="1"/>
</dbReference>
<dbReference type="STRING" id="670155.SAMN04488001_0058"/>
<sequence>MPTCRVIFALMMREMSTSYGRSAGGYLWVILEPAAGIALMSIAFGLFLKSPPLGENFALFYATGLLPFVIYTEISGKVSQTIRFSRPLLVYPKVTFIDAVFARFVLNLWAQAIVFCVVMSGIIWFFDLGVSPNFAAVGMSVFLAAFLGLSVGTLNILLFAFVPVWERVWSVINRPMLLISCIFYTYDGLPKSIRDIIWFNPIVHVVGLMRHALYSEYGAHYVSPSYVFLCCILLWSFGIYFLRLYHKKIMNEL</sequence>
<evidence type="ECO:0000256" key="7">
    <source>
        <dbReference type="ARBA" id="ARBA00022989"/>
    </source>
</evidence>
<evidence type="ECO:0000256" key="10">
    <source>
        <dbReference type="SAM" id="Phobius"/>
    </source>
</evidence>
<feature type="transmembrane region" description="Helical" evidence="10">
    <location>
        <begin position="58"/>
        <end position="76"/>
    </location>
</feature>
<dbReference type="InterPro" id="IPR000412">
    <property type="entry name" value="ABC_2_transport"/>
</dbReference>
<keyword evidence="7 10" id="KW-1133">Transmembrane helix</keyword>
<dbReference type="GO" id="GO:0015920">
    <property type="term" value="P:lipopolysaccharide transport"/>
    <property type="evidence" value="ECO:0007669"/>
    <property type="project" value="TreeGrafter"/>
</dbReference>
<dbReference type="AlphaFoldDB" id="A0A1H3D7H5"/>
<name>A0A1H3D7H5_9RHOB</name>
<proteinExistence type="inferred from homology"/>
<evidence type="ECO:0000259" key="11">
    <source>
        <dbReference type="Pfam" id="PF01061"/>
    </source>
</evidence>
<keyword evidence="8" id="KW-0625">Polysaccharide transport</keyword>
<evidence type="ECO:0000313" key="13">
    <source>
        <dbReference type="Proteomes" id="UP000199441"/>
    </source>
</evidence>
<dbReference type="EMBL" id="FNOI01000010">
    <property type="protein sequence ID" value="SDX62472.1"/>
    <property type="molecule type" value="Genomic_DNA"/>
</dbReference>
<keyword evidence="4" id="KW-1003">Cell membrane</keyword>